<feature type="region of interest" description="Disordered" evidence="1">
    <location>
        <begin position="141"/>
        <end position="162"/>
    </location>
</feature>
<evidence type="ECO:0000313" key="2">
    <source>
        <dbReference type="EMBL" id="SPC80086.1"/>
    </source>
</evidence>
<organism evidence="2">
    <name type="scientific">Fagus sylvatica</name>
    <name type="common">Beechnut</name>
    <dbReference type="NCBI Taxonomy" id="28930"/>
    <lineage>
        <taxon>Eukaryota</taxon>
        <taxon>Viridiplantae</taxon>
        <taxon>Streptophyta</taxon>
        <taxon>Embryophyta</taxon>
        <taxon>Tracheophyta</taxon>
        <taxon>Spermatophyta</taxon>
        <taxon>Magnoliopsida</taxon>
        <taxon>eudicotyledons</taxon>
        <taxon>Gunneridae</taxon>
        <taxon>Pentapetalae</taxon>
        <taxon>rosids</taxon>
        <taxon>fabids</taxon>
        <taxon>Fagales</taxon>
        <taxon>Fagaceae</taxon>
        <taxon>Fagus</taxon>
    </lineage>
</organism>
<feature type="region of interest" description="Disordered" evidence="1">
    <location>
        <begin position="178"/>
        <end position="227"/>
    </location>
</feature>
<dbReference type="EMBL" id="OIVN01000431">
    <property type="protein sequence ID" value="SPC80086.1"/>
    <property type="molecule type" value="Genomic_DNA"/>
</dbReference>
<name>A0A2N9EMJ8_FAGSY</name>
<evidence type="ECO:0000256" key="1">
    <source>
        <dbReference type="SAM" id="MobiDB-lite"/>
    </source>
</evidence>
<reference evidence="2" key="1">
    <citation type="submission" date="2018-02" db="EMBL/GenBank/DDBJ databases">
        <authorList>
            <person name="Cohen D.B."/>
            <person name="Kent A.D."/>
        </authorList>
    </citation>
    <scope>NUCLEOTIDE SEQUENCE</scope>
</reference>
<sequence length="275" mass="30606">MIGGGEEAPAAAGSSQPLEWKFAQVFGERTVGEEVQEVESWSSSSAEGEAKLGMVMEFSLDDGGVAAASFSSSPKLPRRLGRRLSESKTPQKCTVQDIEAKLRHADLRRQYLLILICTYSAERFQYFQKVLSLESKKNVAKDWGRRRARQNQRSSNHHEWRSLISDPNFVKTHLHRAEFKRPSKPSADSSACQSHGAHSSPTPISSKPTSTAPKPVPEETFADLGNNESSLIISTNDEFRWFSDMETTSSTILESPIFAERTCLKISMKRPGREG</sequence>
<protein>
    <submittedName>
        <fullName evidence="2">Uncharacterized protein</fullName>
    </submittedName>
</protein>
<proteinExistence type="predicted"/>
<gene>
    <name evidence="2" type="ORF">FSB_LOCUS7968</name>
</gene>
<dbReference type="AlphaFoldDB" id="A0A2N9EMJ8"/>
<feature type="compositionally biased region" description="Polar residues" evidence="1">
    <location>
        <begin position="186"/>
        <end position="197"/>
    </location>
</feature>
<accession>A0A2N9EMJ8</accession>
<feature type="compositionally biased region" description="Low complexity" evidence="1">
    <location>
        <begin position="199"/>
        <end position="213"/>
    </location>
</feature>